<dbReference type="AlphaFoldDB" id="A0A8H6JCM7"/>
<evidence type="ECO:0000313" key="1">
    <source>
        <dbReference type="EMBL" id="KAF6810674.1"/>
    </source>
</evidence>
<accession>A0A8H6JCM7</accession>
<sequence>MVYYKDYCELLVWYLWLVLPFWQEVQGITREVGKYSSFL</sequence>
<evidence type="ECO:0000313" key="2">
    <source>
        <dbReference type="Proteomes" id="UP000639643"/>
    </source>
</evidence>
<proteinExistence type="predicted"/>
<dbReference type="EMBL" id="WIGM01000844">
    <property type="protein sequence ID" value="KAF6810674.1"/>
    <property type="molecule type" value="Genomic_DNA"/>
</dbReference>
<organism evidence="1 2">
    <name type="scientific">Colletotrichum musicola</name>
    <dbReference type="NCBI Taxonomy" id="2175873"/>
    <lineage>
        <taxon>Eukaryota</taxon>
        <taxon>Fungi</taxon>
        <taxon>Dikarya</taxon>
        <taxon>Ascomycota</taxon>
        <taxon>Pezizomycotina</taxon>
        <taxon>Sordariomycetes</taxon>
        <taxon>Hypocreomycetidae</taxon>
        <taxon>Glomerellales</taxon>
        <taxon>Glomerellaceae</taxon>
        <taxon>Colletotrichum</taxon>
        <taxon>Colletotrichum orchidearum species complex</taxon>
    </lineage>
</organism>
<reference evidence="1" key="1">
    <citation type="journal article" date="2020" name="Phytopathology">
        <title>Genome Sequence Resources of Colletotrichum truncatum, C. plurivorum, C. musicola, and C. sojae: Four Species Pathogenic to Soybean (Glycine max).</title>
        <authorList>
            <person name="Rogerio F."/>
            <person name="Boufleur T.R."/>
            <person name="Ciampi-Guillardi M."/>
            <person name="Sukno S.A."/>
            <person name="Thon M.R."/>
            <person name="Massola Junior N.S."/>
            <person name="Baroncelli R."/>
        </authorList>
    </citation>
    <scope>NUCLEOTIDE SEQUENCE</scope>
    <source>
        <strain evidence="1">LFN0074</strain>
    </source>
</reference>
<name>A0A8H6JCM7_9PEZI</name>
<protein>
    <submittedName>
        <fullName evidence="1">Uncharacterized protein</fullName>
    </submittedName>
</protein>
<dbReference type="Proteomes" id="UP000639643">
    <property type="component" value="Unassembled WGS sequence"/>
</dbReference>
<keyword evidence="2" id="KW-1185">Reference proteome</keyword>
<comment type="caution">
    <text evidence="1">The sequence shown here is derived from an EMBL/GenBank/DDBJ whole genome shotgun (WGS) entry which is preliminary data.</text>
</comment>
<gene>
    <name evidence="1" type="ORF">CMUS01_13419</name>
</gene>